<accession>A0A928Q4B5</accession>
<keyword evidence="12 16" id="KW-0411">Iron-sulfur</keyword>
<dbReference type="SMART" id="SM00876">
    <property type="entry name" value="BATS"/>
    <property type="match status" value="1"/>
</dbReference>
<comment type="cofactor">
    <cofactor evidence="17">
        <name>[2Fe-2S] cluster</name>
        <dbReference type="ChEBI" id="CHEBI:190135"/>
    </cofactor>
    <text evidence="17">Binds 1 [2Fe-2S] cluster. The cluster is coordinated with 3 cysteines and 1 arginine.</text>
</comment>
<feature type="binding site" evidence="16 17">
    <location>
        <position position="268"/>
    </location>
    <ligand>
        <name>[2Fe-2S] cluster</name>
        <dbReference type="ChEBI" id="CHEBI:190135"/>
    </ligand>
</feature>
<comment type="caution">
    <text evidence="19">The sequence shown here is derived from an EMBL/GenBank/DDBJ whole genome shotgun (WGS) entry which is preliminary data.</text>
</comment>
<dbReference type="AlphaFoldDB" id="A0A928Q4B5"/>
<feature type="binding site" evidence="16 17">
    <location>
        <position position="66"/>
    </location>
    <ligand>
        <name>[4Fe-4S] cluster</name>
        <dbReference type="ChEBI" id="CHEBI:49883"/>
        <note>4Fe-4S-S-AdoMet</note>
    </ligand>
</feature>
<comment type="similarity">
    <text evidence="2 16">Belongs to the radical SAM superfamily. Biotin synthase family.</text>
</comment>
<evidence type="ECO:0000256" key="15">
    <source>
        <dbReference type="ARBA" id="ARBA00070199"/>
    </source>
</evidence>
<evidence type="ECO:0000256" key="11">
    <source>
        <dbReference type="ARBA" id="ARBA00023004"/>
    </source>
</evidence>
<dbReference type="PROSITE" id="PS51918">
    <property type="entry name" value="RADICAL_SAM"/>
    <property type="match status" value="1"/>
</dbReference>
<dbReference type="CDD" id="cd01335">
    <property type="entry name" value="Radical_SAM"/>
    <property type="match status" value="1"/>
</dbReference>
<keyword evidence="5 16" id="KW-0004">4Fe-4S</keyword>
<comment type="pathway">
    <text evidence="1 16">Cofactor biosynthesis; biotin biosynthesis; biotin from 7,8-diaminononanoate: step 2/2.</text>
</comment>
<keyword evidence="7 16" id="KW-0949">S-adenosyl-L-methionine</keyword>
<dbReference type="GO" id="GO:0051539">
    <property type="term" value="F:4 iron, 4 sulfur cluster binding"/>
    <property type="evidence" value="ECO:0007669"/>
    <property type="project" value="UniProtKB-KW"/>
</dbReference>
<dbReference type="InterPro" id="IPR002684">
    <property type="entry name" value="Biotin_synth/BioAB"/>
</dbReference>
<dbReference type="InterPro" id="IPR007197">
    <property type="entry name" value="rSAM"/>
</dbReference>
<evidence type="ECO:0000256" key="3">
    <source>
        <dbReference type="ARBA" id="ARBA00011738"/>
    </source>
</evidence>
<comment type="function">
    <text evidence="14 16">Catalyzes the conversion of dethiobiotin (DTB) to biotin by the insertion of a sulfur atom into dethiobiotin via a radical-based mechanism.</text>
</comment>
<keyword evidence="8 16" id="KW-0001">2Fe-2S</keyword>
<dbReference type="Gene3D" id="3.20.20.70">
    <property type="entry name" value="Aldolase class I"/>
    <property type="match status" value="1"/>
</dbReference>
<proteinExistence type="inferred from homology"/>
<dbReference type="InterPro" id="IPR010722">
    <property type="entry name" value="BATS_dom"/>
</dbReference>
<protein>
    <recommendedName>
        <fullName evidence="15 16">Biotin synthase</fullName>
        <ecNumber evidence="4 16">2.8.1.6</ecNumber>
    </recommendedName>
</protein>
<evidence type="ECO:0000256" key="13">
    <source>
        <dbReference type="ARBA" id="ARBA00051157"/>
    </source>
</evidence>
<keyword evidence="11 16" id="KW-0408">Iron</keyword>
<comment type="cofactor">
    <cofactor evidence="16">
        <name>[2Fe-2S] cluster</name>
        <dbReference type="ChEBI" id="CHEBI:190135"/>
    </cofactor>
    <text evidence="16">Binds 1 [2Fe-2S] cluster. The cluster is coordinated with 3 cysteines and 1 arginine.</text>
</comment>
<dbReference type="PIRSF" id="PIRSF001619">
    <property type="entry name" value="Biotin_synth"/>
    <property type="match status" value="1"/>
</dbReference>
<evidence type="ECO:0000256" key="6">
    <source>
        <dbReference type="ARBA" id="ARBA00022679"/>
    </source>
</evidence>
<gene>
    <name evidence="16 19" type="primary">bioB</name>
    <name evidence="19" type="ORF">E7512_04040</name>
</gene>
<dbReference type="Pfam" id="PF06968">
    <property type="entry name" value="BATS"/>
    <property type="match status" value="1"/>
</dbReference>
<dbReference type="PANTHER" id="PTHR22976">
    <property type="entry name" value="BIOTIN SYNTHASE"/>
    <property type="match status" value="1"/>
</dbReference>
<reference evidence="19" key="1">
    <citation type="submission" date="2019-04" db="EMBL/GenBank/DDBJ databases">
        <title>Evolution of Biomass-Degrading Anaerobic Consortia Revealed by Metagenomics.</title>
        <authorList>
            <person name="Peng X."/>
        </authorList>
    </citation>
    <scope>NUCLEOTIDE SEQUENCE</scope>
    <source>
        <strain evidence="19">SIG551</strain>
    </source>
</reference>
<dbReference type="SMART" id="SM00729">
    <property type="entry name" value="Elp3"/>
    <property type="match status" value="1"/>
</dbReference>
<dbReference type="NCBIfam" id="TIGR00433">
    <property type="entry name" value="bioB"/>
    <property type="match status" value="1"/>
</dbReference>
<feature type="binding site" evidence="16 17">
    <location>
        <position position="62"/>
    </location>
    <ligand>
        <name>[4Fe-4S] cluster</name>
        <dbReference type="ChEBI" id="CHEBI:49883"/>
        <note>4Fe-4S-S-AdoMet</note>
    </ligand>
</feature>
<dbReference type="EMBL" id="SVNY01000002">
    <property type="protein sequence ID" value="MBE6832740.1"/>
    <property type="molecule type" value="Genomic_DNA"/>
</dbReference>
<dbReference type="PANTHER" id="PTHR22976:SF2">
    <property type="entry name" value="BIOTIN SYNTHASE, MITOCHONDRIAL"/>
    <property type="match status" value="1"/>
</dbReference>
<evidence type="ECO:0000256" key="10">
    <source>
        <dbReference type="ARBA" id="ARBA00022756"/>
    </source>
</evidence>
<evidence type="ECO:0000256" key="2">
    <source>
        <dbReference type="ARBA" id="ARBA00010765"/>
    </source>
</evidence>
<organism evidence="19 20">
    <name type="scientific">Faecalispora sporosphaeroides</name>
    <dbReference type="NCBI Taxonomy" id="1549"/>
    <lineage>
        <taxon>Bacteria</taxon>
        <taxon>Bacillati</taxon>
        <taxon>Bacillota</taxon>
        <taxon>Clostridia</taxon>
        <taxon>Eubacteriales</taxon>
        <taxon>Oscillospiraceae</taxon>
        <taxon>Faecalispora</taxon>
    </lineage>
</organism>
<dbReference type="GO" id="GO:0051537">
    <property type="term" value="F:2 iron, 2 sulfur cluster binding"/>
    <property type="evidence" value="ECO:0007669"/>
    <property type="project" value="UniProtKB-KW"/>
</dbReference>
<dbReference type="SFLD" id="SFLDS00029">
    <property type="entry name" value="Radical_SAM"/>
    <property type="match status" value="1"/>
</dbReference>
<feature type="binding site" evidence="16 17">
    <location>
        <position position="138"/>
    </location>
    <ligand>
        <name>[2Fe-2S] cluster</name>
        <dbReference type="ChEBI" id="CHEBI:190135"/>
    </ligand>
</feature>
<dbReference type="GO" id="GO:0005506">
    <property type="term" value="F:iron ion binding"/>
    <property type="evidence" value="ECO:0007669"/>
    <property type="project" value="UniProtKB-UniRule"/>
</dbReference>
<comment type="catalytic activity">
    <reaction evidence="13 16">
        <text>(4R,5S)-dethiobiotin + (sulfur carrier)-SH + 2 reduced [2Fe-2S]-[ferredoxin] + 2 S-adenosyl-L-methionine = (sulfur carrier)-H + biotin + 2 5'-deoxyadenosine + 2 L-methionine + 2 oxidized [2Fe-2S]-[ferredoxin]</text>
        <dbReference type="Rhea" id="RHEA:22060"/>
        <dbReference type="Rhea" id="RHEA-COMP:10000"/>
        <dbReference type="Rhea" id="RHEA-COMP:10001"/>
        <dbReference type="Rhea" id="RHEA-COMP:14737"/>
        <dbReference type="Rhea" id="RHEA-COMP:14739"/>
        <dbReference type="ChEBI" id="CHEBI:17319"/>
        <dbReference type="ChEBI" id="CHEBI:29917"/>
        <dbReference type="ChEBI" id="CHEBI:33737"/>
        <dbReference type="ChEBI" id="CHEBI:33738"/>
        <dbReference type="ChEBI" id="CHEBI:57586"/>
        <dbReference type="ChEBI" id="CHEBI:57844"/>
        <dbReference type="ChEBI" id="CHEBI:59789"/>
        <dbReference type="ChEBI" id="CHEBI:64428"/>
        <dbReference type="ChEBI" id="CHEBI:149473"/>
        <dbReference type="EC" id="2.8.1.6"/>
    </reaction>
</comment>
<keyword evidence="6 16" id="KW-0808">Transferase</keyword>
<dbReference type="InterPro" id="IPR006638">
    <property type="entry name" value="Elp3/MiaA/NifB-like_rSAM"/>
</dbReference>
<dbReference type="InterPro" id="IPR058240">
    <property type="entry name" value="rSAM_sf"/>
</dbReference>
<dbReference type="Proteomes" id="UP000754750">
    <property type="component" value="Unassembled WGS sequence"/>
</dbReference>
<evidence type="ECO:0000256" key="17">
    <source>
        <dbReference type="PIRSR" id="PIRSR001619-1"/>
    </source>
</evidence>
<evidence type="ECO:0000256" key="4">
    <source>
        <dbReference type="ARBA" id="ARBA00012236"/>
    </source>
</evidence>
<dbReference type="RefSeq" id="WP_326840027.1">
    <property type="nucleotide sequence ID" value="NZ_SVNY01000002.1"/>
</dbReference>
<evidence type="ECO:0000256" key="8">
    <source>
        <dbReference type="ARBA" id="ARBA00022714"/>
    </source>
</evidence>
<feature type="binding site" evidence="16 17">
    <location>
        <position position="69"/>
    </location>
    <ligand>
        <name>[4Fe-4S] cluster</name>
        <dbReference type="ChEBI" id="CHEBI:49883"/>
        <note>4Fe-4S-S-AdoMet</note>
    </ligand>
</feature>
<dbReference type="InterPro" id="IPR013785">
    <property type="entry name" value="Aldolase_TIM"/>
</dbReference>
<dbReference type="SFLD" id="SFLDG01060">
    <property type="entry name" value="BATS_domain_containing"/>
    <property type="match status" value="1"/>
</dbReference>
<dbReference type="FunFam" id="3.20.20.70:FF:000026">
    <property type="entry name" value="Biotin synthase"/>
    <property type="match status" value="1"/>
</dbReference>
<evidence type="ECO:0000313" key="20">
    <source>
        <dbReference type="Proteomes" id="UP000754750"/>
    </source>
</evidence>
<dbReference type="SFLD" id="SFLDG01278">
    <property type="entry name" value="biotin_synthase_like"/>
    <property type="match status" value="1"/>
</dbReference>
<dbReference type="SUPFAM" id="SSF102114">
    <property type="entry name" value="Radical SAM enzymes"/>
    <property type="match status" value="1"/>
</dbReference>
<sequence>MSIVQIWKEKILSGGKIDRPGAEELLKAPLEELCEAANEIREKLNGNTLDTCSILNGKSGLCTENCKYCAQARGHKTGVEEYPLLTADRIVEEGLQTAEAGVDRFSVVTAGVRVSDAEVDVLCRAYAKIHEQSDIQLCASHGLINYGQFLRLKEAGITRIHNNLETSRRFFPQVCTTHTYDDKIATIRAAQKAGLEICSGGIIGMGEEMSDRLDMAFQLRDLGVESIPVNVLMAIPGTPMQDQPLLPEPEILRTIALFRFINPTANIRLAGGRNSMTDCGRLALHAGANASITGNMLTTSGNTVEEDFEMFTKAGFRLRRRVRA</sequence>
<evidence type="ECO:0000256" key="14">
    <source>
        <dbReference type="ARBA" id="ARBA00057568"/>
    </source>
</evidence>
<feature type="binding site" evidence="16 17">
    <location>
        <position position="198"/>
    </location>
    <ligand>
        <name>[2Fe-2S] cluster</name>
        <dbReference type="ChEBI" id="CHEBI:190135"/>
    </ligand>
</feature>
<evidence type="ECO:0000259" key="18">
    <source>
        <dbReference type="PROSITE" id="PS51918"/>
    </source>
</evidence>
<dbReference type="GO" id="GO:0004076">
    <property type="term" value="F:biotin synthase activity"/>
    <property type="evidence" value="ECO:0007669"/>
    <property type="project" value="UniProtKB-UniRule"/>
</dbReference>
<evidence type="ECO:0000256" key="12">
    <source>
        <dbReference type="ARBA" id="ARBA00023014"/>
    </source>
</evidence>
<feature type="domain" description="Radical SAM core" evidence="18">
    <location>
        <begin position="44"/>
        <end position="273"/>
    </location>
</feature>
<name>A0A928Q4B5_9FIRM</name>
<dbReference type="Pfam" id="PF04055">
    <property type="entry name" value="Radical_SAM"/>
    <property type="match status" value="1"/>
</dbReference>
<keyword evidence="9 16" id="KW-0479">Metal-binding</keyword>
<evidence type="ECO:0000256" key="5">
    <source>
        <dbReference type="ARBA" id="ARBA00022485"/>
    </source>
</evidence>
<dbReference type="HAMAP" id="MF_01694">
    <property type="entry name" value="BioB"/>
    <property type="match status" value="1"/>
</dbReference>
<evidence type="ECO:0000256" key="16">
    <source>
        <dbReference type="HAMAP-Rule" id="MF_01694"/>
    </source>
</evidence>
<dbReference type="InterPro" id="IPR024177">
    <property type="entry name" value="Biotin_synthase"/>
</dbReference>
<evidence type="ECO:0000256" key="1">
    <source>
        <dbReference type="ARBA" id="ARBA00004942"/>
    </source>
</evidence>
<dbReference type="GO" id="GO:0009102">
    <property type="term" value="P:biotin biosynthetic process"/>
    <property type="evidence" value="ECO:0007669"/>
    <property type="project" value="UniProtKB-UniRule"/>
</dbReference>
<keyword evidence="10 16" id="KW-0093">Biotin biosynthesis</keyword>
<evidence type="ECO:0000256" key="7">
    <source>
        <dbReference type="ARBA" id="ARBA00022691"/>
    </source>
</evidence>
<evidence type="ECO:0000313" key="19">
    <source>
        <dbReference type="EMBL" id="MBE6832740.1"/>
    </source>
</evidence>
<comment type="cofactor">
    <cofactor evidence="16 17">
        <name>[4Fe-4S] cluster</name>
        <dbReference type="ChEBI" id="CHEBI:49883"/>
    </cofactor>
    <text evidence="16 17">Binds 1 [4Fe-4S] cluster. The cluster is coordinated with 3 cysteines and an exchangeable S-adenosyl-L-methionine.</text>
</comment>
<dbReference type="EC" id="2.8.1.6" evidence="4 16"/>
<evidence type="ECO:0000256" key="9">
    <source>
        <dbReference type="ARBA" id="ARBA00022723"/>
    </source>
</evidence>
<comment type="subunit">
    <text evidence="3 16">Homodimer.</text>
</comment>
<feature type="binding site" evidence="16 17">
    <location>
        <position position="106"/>
    </location>
    <ligand>
        <name>[2Fe-2S] cluster</name>
        <dbReference type="ChEBI" id="CHEBI:190135"/>
    </ligand>
</feature>